<dbReference type="GO" id="GO:0016746">
    <property type="term" value="F:acyltransferase activity"/>
    <property type="evidence" value="ECO:0007669"/>
    <property type="project" value="UniProtKB-KW"/>
</dbReference>
<evidence type="ECO:0000313" key="4">
    <source>
        <dbReference type="EMBL" id="USQ80637.1"/>
    </source>
</evidence>
<dbReference type="InterPro" id="IPR000182">
    <property type="entry name" value="GNAT_dom"/>
</dbReference>
<accession>A0ABY4YWX9</accession>
<keyword evidence="1 4" id="KW-0808">Transferase</keyword>
<dbReference type="PANTHER" id="PTHR43877">
    <property type="entry name" value="AMINOALKYLPHOSPHONATE N-ACETYLTRANSFERASE-RELATED-RELATED"/>
    <property type="match status" value="1"/>
</dbReference>
<evidence type="ECO:0000256" key="1">
    <source>
        <dbReference type="ARBA" id="ARBA00022679"/>
    </source>
</evidence>
<dbReference type="Pfam" id="PF00583">
    <property type="entry name" value="Acetyltransf_1"/>
    <property type="match status" value="2"/>
</dbReference>
<dbReference type="EMBL" id="CP099489">
    <property type="protein sequence ID" value="USQ80637.1"/>
    <property type="molecule type" value="Genomic_DNA"/>
</dbReference>
<dbReference type="CDD" id="cd04301">
    <property type="entry name" value="NAT_SF"/>
    <property type="match status" value="2"/>
</dbReference>
<dbReference type="InterPro" id="IPR050832">
    <property type="entry name" value="Bact_Acetyltransf"/>
</dbReference>
<sequence>MTLTWRTVSRDDVPAVVAFTNLVGERDGTGAVTTQESTAEMFQAPHFDPSTDTVSAWDGADLVALGSTFCRDTLVDGRAMASVDGAVHPDHREQGIGTELLTRLEARAAELAGERHPGEPLRLRTSGGLPDSSGQRLLEDRGYAPDNYFITMQVPLADWVDPGGESVSVGLDRARQEEIRDAHNDAFRDHRNFSPISAEMWEHWGKSSTMRPEQSRLVVEGERVLAYAVAAENEPGVSHVELVGTRREARGRGLARQVLLGSLRAAREAGCRISELEVDSTSPTGADRLYVAVGYEPVRVISRYVRDVAPGGPHLS</sequence>
<reference evidence="4" key="1">
    <citation type="submission" date="2022-06" db="EMBL/GenBank/DDBJ databases">
        <title>Ornithinimicrobium HY1793.</title>
        <authorList>
            <person name="Huang Y."/>
        </authorList>
    </citation>
    <scope>NUCLEOTIDE SEQUENCE</scope>
    <source>
        <strain evidence="4">HY1793</strain>
    </source>
</reference>
<evidence type="ECO:0000256" key="2">
    <source>
        <dbReference type="ARBA" id="ARBA00023315"/>
    </source>
</evidence>
<dbReference type="EC" id="2.3.1.-" evidence="4"/>
<protein>
    <submittedName>
        <fullName evidence="4">GNAT family N-acetyltransferase</fullName>
        <ecNumber evidence="4">2.3.1.-</ecNumber>
    </submittedName>
</protein>
<proteinExistence type="predicted"/>
<keyword evidence="2 4" id="KW-0012">Acyltransferase</keyword>
<feature type="domain" description="N-acetyltransferase" evidence="3">
    <location>
        <begin position="3"/>
        <end position="161"/>
    </location>
</feature>
<evidence type="ECO:0000313" key="5">
    <source>
        <dbReference type="Proteomes" id="UP001056455"/>
    </source>
</evidence>
<dbReference type="PROSITE" id="PS51186">
    <property type="entry name" value="GNAT"/>
    <property type="match status" value="2"/>
</dbReference>
<dbReference type="Gene3D" id="3.40.630.30">
    <property type="match status" value="1"/>
</dbReference>
<dbReference type="RefSeq" id="WP_252594012.1">
    <property type="nucleotide sequence ID" value="NZ_CP099489.1"/>
</dbReference>
<gene>
    <name evidence="4" type="ORF">NF556_02970</name>
</gene>
<dbReference type="Proteomes" id="UP001056455">
    <property type="component" value="Chromosome"/>
</dbReference>
<keyword evidence="5" id="KW-1185">Reference proteome</keyword>
<dbReference type="SUPFAM" id="SSF55729">
    <property type="entry name" value="Acyl-CoA N-acyltransferases (Nat)"/>
    <property type="match status" value="1"/>
</dbReference>
<dbReference type="InterPro" id="IPR016181">
    <property type="entry name" value="Acyl_CoA_acyltransferase"/>
</dbReference>
<organism evidence="4 5">
    <name type="scientific">Ornithinimicrobium faecis</name>
    <dbReference type="NCBI Taxonomy" id="2934158"/>
    <lineage>
        <taxon>Bacteria</taxon>
        <taxon>Bacillati</taxon>
        <taxon>Actinomycetota</taxon>
        <taxon>Actinomycetes</taxon>
        <taxon>Micrococcales</taxon>
        <taxon>Ornithinimicrobiaceae</taxon>
        <taxon>Ornithinimicrobium</taxon>
    </lineage>
</organism>
<feature type="domain" description="N-acetyltransferase" evidence="3">
    <location>
        <begin position="166"/>
        <end position="316"/>
    </location>
</feature>
<name>A0ABY4YWX9_9MICO</name>
<evidence type="ECO:0000259" key="3">
    <source>
        <dbReference type="PROSITE" id="PS51186"/>
    </source>
</evidence>